<evidence type="ECO:0000313" key="2">
    <source>
        <dbReference type="Proteomes" id="UP001060170"/>
    </source>
</evidence>
<dbReference type="Proteomes" id="UP001060170">
    <property type="component" value="Chromosome 6"/>
</dbReference>
<reference evidence="2" key="2">
    <citation type="journal article" date="2018" name="Mol. Plant Microbe Interact.">
        <title>Genome sequence resources for the wheat stripe rust pathogen (Puccinia striiformis f. sp. tritici) and the barley stripe rust pathogen (Puccinia striiformis f. sp. hordei).</title>
        <authorList>
            <person name="Xia C."/>
            <person name="Wang M."/>
            <person name="Yin C."/>
            <person name="Cornejo O.E."/>
            <person name="Hulbert S.H."/>
            <person name="Chen X."/>
        </authorList>
    </citation>
    <scope>NUCLEOTIDE SEQUENCE [LARGE SCALE GENOMIC DNA]</scope>
    <source>
        <strain evidence="2">93-210</strain>
    </source>
</reference>
<dbReference type="EMBL" id="CM045870">
    <property type="protein sequence ID" value="KAI7953570.1"/>
    <property type="molecule type" value="Genomic_DNA"/>
</dbReference>
<sequence>MEGEHTVYYKDLNGLRKQMRTGKAKRTTLTEFFRLNRLNAIGYGVPARSLLYHDIPRYFTWTKSKRFKGRKQTCDTIGRVYFASINQGERYYLRLLLLNVRGPTSFVDLRTVDGIIYGTFREAADNLGLLVSDRHYNSAMQEASQWMTGSGLRFMFCMLLLHSPPADPVYLLASFIEPLSDDLLHLLEHRYCVAEPTVQQRYSLCFFLINKILADHGKGLADVGLNAVIPYNESWDLFASDSSDEEDQSEHHLNEFLTMSERLNARQTEIFETVLGMVDNEDSDLLYIDGPGGCGKTYLMNTIIHYLKGNNVPVITVASSGVASLMLVGGMTAHSRFRIPLDVNTTSQCNWKTRAPKTQALLECRVIIWDEISMQNRFAVEAVDRTFRDLLEDDRPFGGKIVIFGGDFRQTLPVVQGGSIFDQAGSCMINSALWTNIQVFHLTENLRLINTGDADSARDVRAFYAWLLTIGNGSEQSEFTADVPLQT</sequence>
<accession>A0ACC0EGP3</accession>
<organism evidence="1 2">
    <name type="scientific">Puccinia striiformis f. sp. tritici</name>
    <dbReference type="NCBI Taxonomy" id="168172"/>
    <lineage>
        <taxon>Eukaryota</taxon>
        <taxon>Fungi</taxon>
        <taxon>Dikarya</taxon>
        <taxon>Basidiomycota</taxon>
        <taxon>Pucciniomycotina</taxon>
        <taxon>Pucciniomycetes</taxon>
        <taxon>Pucciniales</taxon>
        <taxon>Pucciniaceae</taxon>
        <taxon>Puccinia</taxon>
    </lineage>
</organism>
<gene>
    <name evidence="1" type="ORF">MJO28_006117</name>
</gene>
<reference evidence="2" key="1">
    <citation type="journal article" date="2018" name="BMC Genomics">
        <title>Genomic insights into host adaptation between the wheat stripe rust pathogen (Puccinia striiformis f. sp. tritici) and the barley stripe rust pathogen (Puccinia striiformis f. sp. hordei).</title>
        <authorList>
            <person name="Xia C."/>
            <person name="Wang M."/>
            <person name="Yin C."/>
            <person name="Cornejo O.E."/>
            <person name="Hulbert S.H."/>
            <person name="Chen X."/>
        </authorList>
    </citation>
    <scope>NUCLEOTIDE SEQUENCE [LARGE SCALE GENOMIC DNA]</scope>
    <source>
        <strain evidence="2">93-210</strain>
    </source>
</reference>
<proteinExistence type="predicted"/>
<keyword evidence="2" id="KW-1185">Reference proteome</keyword>
<protein>
    <submittedName>
        <fullName evidence="1">Uncharacterized protein</fullName>
    </submittedName>
</protein>
<reference evidence="1 2" key="3">
    <citation type="journal article" date="2022" name="Microbiol. Spectr.">
        <title>Folding features and dynamics of 3D genome architecture in plant fungal pathogens.</title>
        <authorList>
            <person name="Xia C."/>
        </authorList>
    </citation>
    <scope>NUCLEOTIDE SEQUENCE [LARGE SCALE GENOMIC DNA]</scope>
    <source>
        <strain evidence="1 2">93-210</strain>
    </source>
</reference>
<comment type="caution">
    <text evidence="1">The sequence shown here is derived from an EMBL/GenBank/DDBJ whole genome shotgun (WGS) entry which is preliminary data.</text>
</comment>
<name>A0ACC0EGP3_9BASI</name>
<evidence type="ECO:0000313" key="1">
    <source>
        <dbReference type="EMBL" id="KAI7953570.1"/>
    </source>
</evidence>